<proteinExistence type="predicted"/>
<protein>
    <submittedName>
        <fullName evidence="2">Uncharacterized protein</fullName>
    </submittedName>
</protein>
<dbReference type="EMBL" id="MU032351">
    <property type="protein sequence ID" value="KAF3761442.1"/>
    <property type="molecule type" value="Genomic_DNA"/>
</dbReference>
<dbReference type="GeneID" id="63836953"/>
<reference evidence="2" key="1">
    <citation type="journal article" date="2020" name="Phytopathology">
        <title>Genome sequence of the chestnut blight fungus Cryphonectria parasitica EP155: A fundamental resource for an archetypical invasive plant pathogen.</title>
        <authorList>
            <person name="Crouch J.A."/>
            <person name="Dawe A."/>
            <person name="Aerts A."/>
            <person name="Barry K."/>
            <person name="Churchill A.C.L."/>
            <person name="Grimwood J."/>
            <person name="Hillman B."/>
            <person name="Milgroom M.G."/>
            <person name="Pangilinan J."/>
            <person name="Smith M."/>
            <person name="Salamov A."/>
            <person name="Schmutz J."/>
            <person name="Yadav J."/>
            <person name="Grigoriev I.V."/>
            <person name="Nuss D."/>
        </authorList>
    </citation>
    <scope>NUCLEOTIDE SEQUENCE</scope>
    <source>
        <strain evidence="2">EP155</strain>
    </source>
</reference>
<comment type="caution">
    <text evidence="2">The sequence shown here is derived from an EMBL/GenBank/DDBJ whole genome shotgun (WGS) entry which is preliminary data.</text>
</comment>
<name>A0A9P4XV76_CRYP1</name>
<dbReference type="AlphaFoldDB" id="A0A9P4XV76"/>
<organism evidence="2 3">
    <name type="scientific">Cryphonectria parasitica (strain ATCC 38755 / EP155)</name>
    <dbReference type="NCBI Taxonomy" id="660469"/>
    <lineage>
        <taxon>Eukaryota</taxon>
        <taxon>Fungi</taxon>
        <taxon>Dikarya</taxon>
        <taxon>Ascomycota</taxon>
        <taxon>Pezizomycotina</taxon>
        <taxon>Sordariomycetes</taxon>
        <taxon>Sordariomycetidae</taxon>
        <taxon>Diaporthales</taxon>
        <taxon>Cryphonectriaceae</taxon>
        <taxon>Cryphonectria-Endothia species complex</taxon>
        <taxon>Cryphonectria</taxon>
    </lineage>
</organism>
<dbReference type="Proteomes" id="UP000803844">
    <property type="component" value="Unassembled WGS sequence"/>
</dbReference>
<accession>A0A9P4XV76</accession>
<keyword evidence="3" id="KW-1185">Reference proteome</keyword>
<evidence type="ECO:0000313" key="2">
    <source>
        <dbReference type="EMBL" id="KAF3761442.1"/>
    </source>
</evidence>
<dbReference type="OrthoDB" id="194358at2759"/>
<dbReference type="RefSeq" id="XP_040772421.1">
    <property type="nucleotide sequence ID" value="XM_040919824.1"/>
</dbReference>
<evidence type="ECO:0000256" key="1">
    <source>
        <dbReference type="SAM" id="MobiDB-lite"/>
    </source>
</evidence>
<gene>
    <name evidence="2" type="ORF">M406DRAFT_323868</name>
</gene>
<evidence type="ECO:0000313" key="3">
    <source>
        <dbReference type="Proteomes" id="UP000803844"/>
    </source>
</evidence>
<sequence length="60" mass="6221">MSFASYGDYSLGVPATASPYDSNPHTPALSHSFDHSGSSDAASEPEWSVYPATPLSMGSP</sequence>
<feature type="region of interest" description="Disordered" evidence="1">
    <location>
        <begin position="15"/>
        <end position="60"/>
    </location>
</feature>